<organism evidence="2 3">
    <name type="scientific">Tigriopus californicus</name>
    <name type="common">Marine copepod</name>
    <dbReference type="NCBI Taxonomy" id="6832"/>
    <lineage>
        <taxon>Eukaryota</taxon>
        <taxon>Metazoa</taxon>
        <taxon>Ecdysozoa</taxon>
        <taxon>Arthropoda</taxon>
        <taxon>Crustacea</taxon>
        <taxon>Multicrustacea</taxon>
        <taxon>Hexanauplia</taxon>
        <taxon>Copepoda</taxon>
        <taxon>Harpacticoida</taxon>
        <taxon>Harpacticidae</taxon>
        <taxon>Tigriopus</taxon>
    </lineage>
</organism>
<evidence type="ECO:0000256" key="1">
    <source>
        <dbReference type="SAM" id="Coils"/>
    </source>
</evidence>
<dbReference type="Proteomes" id="UP000318571">
    <property type="component" value="Chromosome 2"/>
</dbReference>
<keyword evidence="3" id="KW-1185">Reference proteome</keyword>
<keyword evidence="1" id="KW-0175">Coiled coil</keyword>
<evidence type="ECO:0000313" key="2">
    <source>
        <dbReference type="EMBL" id="TRY75889.1"/>
    </source>
</evidence>
<protein>
    <submittedName>
        <fullName evidence="2">Uncharacterized protein</fullName>
    </submittedName>
</protein>
<name>A0A553PDY0_TIGCA</name>
<accession>A0A553PDY0</accession>
<reference evidence="2 3" key="1">
    <citation type="journal article" date="2018" name="Nat. Ecol. Evol.">
        <title>Genomic signatures of mitonuclear coevolution across populations of Tigriopus californicus.</title>
        <authorList>
            <person name="Barreto F.S."/>
            <person name="Watson E.T."/>
            <person name="Lima T.G."/>
            <person name="Willett C.S."/>
            <person name="Edmands S."/>
            <person name="Li W."/>
            <person name="Burton R.S."/>
        </authorList>
    </citation>
    <scope>NUCLEOTIDE SEQUENCE [LARGE SCALE GENOMIC DNA]</scope>
    <source>
        <strain evidence="2 3">San Diego</strain>
    </source>
</reference>
<dbReference type="AlphaFoldDB" id="A0A553PDY0"/>
<proteinExistence type="predicted"/>
<feature type="coiled-coil region" evidence="1">
    <location>
        <begin position="44"/>
        <end position="71"/>
    </location>
</feature>
<gene>
    <name evidence="2" type="ORF">TCAL_16845</name>
</gene>
<dbReference type="EMBL" id="VCGU01000005">
    <property type="protein sequence ID" value="TRY75889.1"/>
    <property type="molecule type" value="Genomic_DNA"/>
</dbReference>
<sequence>MSSCLALQVVASIEFQVWDWDDEVEELTKVGPKSMPEDAEIMMAHQQTEEARKAEKHAEEMKLLRAQVEATNMWRDAAISICGIGKAIETFLSSKS</sequence>
<comment type="caution">
    <text evidence="2">The sequence shown here is derived from an EMBL/GenBank/DDBJ whole genome shotgun (WGS) entry which is preliminary data.</text>
</comment>
<evidence type="ECO:0000313" key="3">
    <source>
        <dbReference type="Proteomes" id="UP000318571"/>
    </source>
</evidence>